<proteinExistence type="inferred from homology"/>
<dbReference type="InterPro" id="IPR002347">
    <property type="entry name" value="SDR_fam"/>
</dbReference>
<name>A0ABV9Q4N0_9BACL</name>
<evidence type="ECO:0000313" key="4">
    <source>
        <dbReference type="EMBL" id="MFC4768858.1"/>
    </source>
</evidence>
<gene>
    <name evidence="4" type="ORF">ACFO8Q_16040</name>
</gene>
<evidence type="ECO:0000313" key="5">
    <source>
        <dbReference type="Proteomes" id="UP001596002"/>
    </source>
</evidence>
<dbReference type="GO" id="GO:0016491">
    <property type="term" value="F:oxidoreductase activity"/>
    <property type="evidence" value="ECO:0007669"/>
    <property type="project" value="UniProtKB-KW"/>
</dbReference>
<comment type="caution">
    <text evidence="4">The sequence shown here is derived from an EMBL/GenBank/DDBJ whole genome shotgun (WGS) entry which is preliminary data.</text>
</comment>
<dbReference type="PRINTS" id="PR00081">
    <property type="entry name" value="GDHRDH"/>
</dbReference>
<dbReference type="PANTHER" id="PTHR44196:SF1">
    <property type="entry name" value="DEHYDROGENASE_REDUCTASE SDR FAMILY MEMBER 7B"/>
    <property type="match status" value="1"/>
</dbReference>
<evidence type="ECO:0000256" key="1">
    <source>
        <dbReference type="ARBA" id="ARBA00006484"/>
    </source>
</evidence>
<dbReference type="PRINTS" id="PR00080">
    <property type="entry name" value="SDRFAMILY"/>
</dbReference>
<dbReference type="InterPro" id="IPR036291">
    <property type="entry name" value="NAD(P)-bd_dom_sf"/>
</dbReference>
<dbReference type="Proteomes" id="UP001596002">
    <property type="component" value="Unassembled WGS sequence"/>
</dbReference>
<accession>A0ABV9Q4N0</accession>
<keyword evidence="2 4" id="KW-0560">Oxidoreductase</keyword>
<dbReference type="PANTHER" id="PTHR44196">
    <property type="entry name" value="DEHYDROGENASE/REDUCTASE SDR FAMILY MEMBER 7B"/>
    <property type="match status" value="1"/>
</dbReference>
<dbReference type="EC" id="1.-.-.-" evidence="4"/>
<evidence type="ECO:0000256" key="3">
    <source>
        <dbReference type="RuleBase" id="RU000363"/>
    </source>
</evidence>
<keyword evidence="5" id="KW-1185">Reference proteome</keyword>
<dbReference type="RefSeq" id="WP_380026806.1">
    <property type="nucleotide sequence ID" value="NZ_JBHSHC010000112.1"/>
</dbReference>
<dbReference type="SUPFAM" id="SSF51735">
    <property type="entry name" value="NAD(P)-binding Rossmann-fold domains"/>
    <property type="match status" value="1"/>
</dbReference>
<dbReference type="InterPro" id="IPR020904">
    <property type="entry name" value="Sc_DH/Rdtase_CS"/>
</dbReference>
<comment type="similarity">
    <text evidence="1 3">Belongs to the short-chain dehydrogenases/reductases (SDR) family.</text>
</comment>
<dbReference type="PIRSF" id="PIRSF000126">
    <property type="entry name" value="11-beta-HSD1"/>
    <property type="match status" value="1"/>
</dbReference>
<reference evidence="5" key="1">
    <citation type="journal article" date="2019" name="Int. J. Syst. Evol. Microbiol.">
        <title>The Global Catalogue of Microorganisms (GCM) 10K type strain sequencing project: providing services to taxonomists for standard genome sequencing and annotation.</title>
        <authorList>
            <consortium name="The Broad Institute Genomics Platform"/>
            <consortium name="The Broad Institute Genome Sequencing Center for Infectious Disease"/>
            <person name="Wu L."/>
            <person name="Ma J."/>
        </authorList>
    </citation>
    <scope>NUCLEOTIDE SEQUENCE [LARGE SCALE GENOMIC DNA]</scope>
    <source>
        <strain evidence="5">WYCCWR 12678</strain>
    </source>
</reference>
<dbReference type="Gene3D" id="3.40.50.720">
    <property type="entry name" value="NAD(P)-binding Rossmann-like Domain"/>
    <property type="match status" value="1"/>
</dbReference>
<organism evidence="4 5">
    <name type="scientific">Effusibacillus consociatus</name>
    <dbReference type="NCBI Taxonomy" id="1117041"/>
    <lineage>
        <taxon>Bacteria</taxon>
        <taxon>Bacillati</taxon>
        <taxon>Bacillota</taxon>
        <taxon>Bacilli</taxon>
        <taxon>Bacillales</taxon>
        <taxon>Alicyclobacillaceae</taxon>
        <taxon>Effusibacillus</taxon>
    </lineage>
</organism>
<evidence type="ECO:0000256" key="2">
    <source>
        <dbReference type="ARBA" id="ARBA00023002"/>
    </source>
</evidence>
<dbReference type="Pfam" id="PF00106">
    <property type="entry name" value="adh_short"/>
    <property type="match status" value="1"/>
</dbReference>
<protein>
    <submittedName>
        <fullName evidence="4">SDR family NAD(P)-dependent oxidoreductase</fullName>
        <ecNumber evidence="4">1.-.-.-</ecNumber>
    </submittedName>
</protein>
<dbReference type="PROSITE" id="PS00061">
    <property type="entry name" value="ADH_SHORT"/>
    <property type="match status" value="1"/>
</dbReference>
<sequence>MNVKDRVVLITGSSSGIGWETALAFAERGSLLAIAARSLNKLNELSELIRGKGGTCFIVPVDVTDSESVASMANKVLKHYGRIDVLVNNAGFGVYAPILEADMKDIQDMMDVNYLGVVRCIQAIVPHMVGQKMGHVVNVASMAGFVAAPTHGGYAATKFAVIGLSEALREEVREYGIKVTTINPGPVDTPFFEKAYSEPIPKVAKRFMRKPEEVAQAIVRAVEEEIPQVMVPAGMAPIVKFKALMPTLFARGTGRLYRMEKKQPD</sequence>
<dbReference type="EMBL" id="JBHSHC010000112">
    <property type="protein sequence ID" value="MFC4768858.1"/>
    <property type="molecule type" value="Genomic_DNA"/>
</dbReference>